<evidence type="ECO:0000313" key="2">
    <source>
        <dbReference type="EMBL" id="QDU89336.1"/>
    </source>
</evidence>
<reference evidence="2 3" key="1">
    <citation type="submission" date="2019-02" db="EMBL/GenBank/DDBJ databases">
        <title>Deep-cultivation of Planctomycetes and their phenomic and genomic characterization uncovers novel biology.</title>
        <authorList>
            <person name="Wiegand S."/>
            <person name="Jogler M."/>
            <person name="Boedeker C."/>
            <person name="Pinto D."/>
            <person name="Vollmers J."/>
            <person name="Rivas-Marin E."/>
            <person name="Kohn T."/>
            <person name="Peeters S.H."/>
            <person name="Heuer A."/>
            <person name="Rast P."/>
            <person name="Oberbeckmann S."/>
            <person name="Bunk B."/>
            <person name="Jeske O."/>
            <person name="Meyerdierks A."/>
            <person name="Storesund J.E."/>
            <person name="Kallscheuer N."/>
            <person name="Luecker S."/>
            <person name="Lage O.M."/>
            <person name="Pohl T."/>
            <person name="Merkel B.J."/>
            <person name="Hornburger P."/>
            <person name="Mueller R.-W."/>
            <person name="Bruemmer F."/>
            <person name="Labrenz M."/>
            <person name="Spormann A.M."/>
            <person name="Op den Camp H."/>
            <person name="Overmann J."/>
            <person name="Amann R."/>
            <person name="Jetten M.S.M."/>
            <person name="Mascher T."/>
            <person name="Medema M.H."/>
            <person name="Devos D.P."/>
            <person name="Kaster A.-K."/>
            <person name="Ovreas L."/>
            <person name="Rohde M."/>
            <person name="Galperin M.Y."/>
            <person name="Jogler C."/>
        </authorList>
    </citation>
    <scope>NUCLEOTIDE SEQUENCE [LARGE SCALE GENOMIC DNA]</scope>
    <source>
        <strain evidence="2 3">Pla175</strain>
    </source>
</reference>
<evidence type="ECO:0000259" key="1">
    <source>
        <dbReference type="Pfam" id="PF05050"/>
    </source>
</evidence>
<dbReference type="PANTHER" id="PTHR34203:SF15">
    <property type="entry name" value="SLL1173 PROTEIN"/>
    <property type="match status" value="1"/>
</dbReference>
<sequence length="326" mass="36037">MPSALHDRILRRAIRPNRVGRSISSLSLLAGWESLSRFTSRYSGYTPDIVRLEQVVPTSNAAGTSKLVMSSSDGNDHVVRKLWRFGTDAFEAPLPSVFRMLVRDASSVFIVGANSGFYALQAASASLNAEVHAFEPYPPAFGLLSRNIGLNDLTDRITTWPIALGDRECTSELLVPEPRFGSVMETSASLAADFNQNVGERIEVPVTTVDAFAAERKCGPSVLLIDVEGFELQVIRGAVNTLRESKPYLIVEVFADRVTDVDELDDIRKSAHYECWELGKKTLTRRSSVAACTSHPNQIWVPESSRREFVRIIESIEVLSCRENCG</sequence>
<name>A0A518DD29_9BACT</name>
<dbReference type="Pfam" id="PF05050">
    <property type="entry name" value="Methyltransf_21"/>
    <property type="match status" value="1"/>
</dbReference>
<dbReference type="InterPro" id="IPR052514">
    <property type="entry name" value="SAM-dependent_MTase"/>
</dbReference>
<dbReference type="Proteomes" id="UP000317429">
    <property type="component" value="Chromosome"/>
</dbReference>
<proteinExistence type="predicted"/>
<dbReference type="KEGG" id="pnd:Pla175_27250"/>
<keyword evidence="3" id="KW-1185">Reference proteome</keyword>
<dbReference type="PANTHER" id="PTHR34203">
    <property type="entry name" value="METHYLTRANSFERASE, FKBM FAMILY PROTEIN"/>
    <property type="match status" value="1"/>
</dbReference>
<organism evidence="2 3">
    <name type="scientific">Pirellulimonas nuda</name>
    <dbReference type="NCBI Taxonomy" id="2528009"/>
    <lineage>
        <taxon>Bacteria</taxon>
        <taxon>Pseudomonadati</taxon>
        <taxon>Planctomycetota</taxon>
        <taxon>Planctomycetia</taxon>
        <taxon>Pirellulales</taxon>
        <taxon>Lacipirellulaceae</taxon>
        <taxon>Pirellulimonas</taxon>
    </lineage>
</organism>
<dbReference type="AlphaFoldDB" id="A0A518DD29"/>
<gene>
    <name evidence="2" type="ORF">Pla175_27250</name>
</gene>
<evidence type="ECO:0000313" key="3">
    <source>
        <dbReference type="Proteomes" id="UP000317429"/>
    </source>
</evidence>
<accession>A0A518DD29</accession>
<dbReference type="Gene3D" id="3.40.50.150">
    <property type="entry name" value="Vaccinia Virus protein VP39"/>
    <property type="match status" value="1"/>
</dbReference>
<dbReference type="OrthoDB" id="261740at2"/>
<feature type="domain" description="Methyltransferase FkbM" evidence="1">
    <location>
        <begin position="111"/>
        <end position="268"/>
    </location>
</feature>
<dbReference type="InterPro" id="IPR029063">
    <property type="entry name" value="SAM-dependent_MTases_sf"/>
</dbReference>
<dbReference type="NCBIfam" id="TIGR01444">
    <property type="entry name" value="fkbM_fam"/>
    <property type="match status" value="1"/>
</dbReference>
<protein>
    <recommendedName>
        <fullName evidence="1">Methyltransferase FkbM domain-containing protein</fullName>
    </recommendedName>
</protein>
<dbReference type="SUPFAM" id="SSF53335">
    <property type="entry name" value="S-adenosyl-L-methionine-dependent methyltransferases"/>
    <property type="match status" value="1"/>
</dbReference>
<dbReference type="InterPro" id="IPR006342">
    <property type="entry name" value="FkbM_mtfrase"/>
</dbReference>
<dbReference type="EMBL" id="CP036291">
    <property type="protein sequence ID" value="QDU89336.1"/>
    <property type="molecule type" value="Genomic_DNA"/>
</dbReference>